<evidence type="ECO:0000313" key="5">
    <source>
        <dbReference type="Proteomes" id="UP000650485"/>
    </source>
</evidence>
<sequence>MENTAKWTKVLGATVLAMVAPLVIATGVSANQLTFSVTPVLPDNQIDKTDGFFNLKLDQGASEDLMLHYANNTKQPIEVSTSVAPASTNQNGVVEYGPNTIKPDVSLKYNMKDLVNVPDKVDLNAGETKDVPVHVTMPNAQVPGIIAGGLTFSDKAADKANESTKSKGTSIKNIYSFQLGLLMRESTDAPYKDQMLLENGLKLKSVKPTQVNYRNVIAANLHNPDGIYLNNFAVDAKVMKANKSKVLYESKNNSMQMAPNTNFDYSVPLGDGTRMKPGKYKLDLTAYADKDNTGAFKTAMFGEKTDYRYSWHFTKTFTIAGATAKRLNKRDVTIKPFNWLLAAVIAVVIALLLLLLLLKRRRDNEKITIEEMAESASGEQVKIVREVNQAEYRRLKKQGHVMTIVSHNAK</sequence>
<dbReference type="AlphaFoldDB" id="A0A923NJX3"/>
<comment type="caution">
    <text evidence="4">The sequence shown here is derived from an EMBL/GenBank/DDBJ whole genome shotgun (WGS) entry which is preliminary data.</text>
</comment>
<feature type="domain" description="WxL Interacting Protein host binding" evidence="3">
    <location>
        <begin position="167"/>
        <end position="329"/>
    </location>
</feature>
<name>A0A923NJX3_WEICO</name>
<evidence type="ECO:0000259" key="2">
    <source>
        <dbReference type="Pfam" id="PF06030"/>
    </source>
</evidence>
<keyword evidence="1" id="KW-1133">Transmembrane helix</keyword>
<dbReference type="InterPro" id="IPR010317">
    <property type="entry name" value="WxLIP_PGBD"/>
</dbReference>
<keyword evidence="1" id="KW-0812">Transmembrane</keyword>
<accession>A0A923NJX3</accession>
<dbReference type="Pfam" id="PF11797">
    <property type="entry name" value="WxLIP_HBD"/>
    <property type="match status" value="1"/>
</dbReference>
<evidence type="ECO:0000313" key="4">
    <source>
        <dbReference type="EMBL" id="MBC6499634.1"/>
    </source>
</evidence>
<evidence type="ECO:0000259" key="3">
    <source>
        <dbReference type="Pfam" id="PF11797"/>
    </source>
</evidence>
<dbReference type="InterPro" id="IPR021759">
    <property type="entry name" value="WxLIP_HBD"/>
</dbReference>
<proteinExistence type="predicted"/>
<keyword evidence="1" id="KW-0472">Membrane</keyword>
<gene>
    <name evidence="4" type="ORF">H7R52_16020</name>
</gene>
<dbReference type="Pfam" id="PF06030">
    <property type="entry name" value="WxLIP_PGBD"/>
    <property type="match status" value="1"/>
</dbReference>
<dbReference type="RefSeq" id="WP_182092230.1">
    <property type="nucleotide sequence ID" value="NZ_CP110106.1"/>
</dbReference>
<dbReference type="EMBL" id="JACSZT010000020">
    <property type="protein sequence ID" value="MBC6499634.1"/>
    <property type="molecule type" value="Genomic_DNA"/>
</dbReference>
<feature type="transmembrane region" description="Helical" evidence="1">
    <location>
        <begin position="337"/>
        <end position="358"/>
    </location>
</feature>
<dbReference type="Proteomes" id="UP000650485">
    <property type="component" value="Unassembled WGS sequence"/>
</dbReference>
<evidence type="ECO:0000256" key="1">
    <source>
        <dbReference type="SAM" id="Phobius"/>
    </source>
</evidence>
<reference evidence="4" key="1">
    <citation type="submission" date="2020-08" db="EMBL/GenBank/DDBJ databases">
        <title>Complete genome sequence of Weissella confusa strain FS54 provides insights into metabolic potential.</title>
        <authorList>
            <person name="Fhoula I."/>
            <person name="Najjari A."/>
            <person name="Lekired A."/>
            <person name="Bessrour-Aouam N."/>
            <person name="Jaballah S."/>
            <person name="Klibi N."/>
            <person name="Ouzari H.-I."/>
        </authorList>
    </citation>
    <scope>NUCLEOTIDE SEQUENCE</scope>
    <source>
        <strain evidence="4">FS54</strain>
    </source>
</reference>
<organism evidence="4 5">
    <name type="scientific">Weissella confusa</name>
    <name type="common">Lactobacillus confusus</name>
    <dbReference type="NCBI Taxonomy" id="1583"/>
    <lineage>
        <taxon>Bacteria</taxon>
        <taxon>Bacillati</taxon>
        <taxon>Bacillota</taxon>
        <taxon>Bacilli</taxon>
        <taxon>Lactobacillales</taxon>
        <taxon>Lactobacillaceae</taxon>
        <taxon>Weissella</taxon>
    </lineage>
</organism>
<feature type="domain" description="WxL Interacting Protein peptidoglycan binding" evidence="2">
    <location>
        <begin position="35"/>
        <end position="153"/>
    </location>
</feature>
<protein>
    <submittedName>
        <fullName evidence="4">DUF916 and DUF3324 domain-containing protein</fullName>
    </submittedName>
</protein>